<evidence type="ECO:0000256" key="8">
    <source>
        <dbReference type="ARBA" id="ARBA00023136"/>
    </source>
</evidence>
<dbReference type="InterPro" id="IPR055344">
    <property type="entry name" value="SecD_SecF_C_bact"/>
</dbReference>
<feature type="domain" description="SecDF P1 head subdomain" evidence="13">
    <location>
        <begin position="225"/>
        <end position="332"/>
    </location>
</feature>
<dbReference type="Pfam" id="PF02355">
    <property type="entry name" value="SecD_SecF_C"/>
    <property type="match status" value="1"/>
</dbReference>
<feature type="domain" description="Protein translocase subunit SecDF P1" evidence="12">
    <location>
        <begin position="100"/>
        <end position="156"/>
    </location>
</feature>
<dbReference type="AlphaFoldDB" id="A9B5U9"/>
<evidence type="ECO:0000256" key="3">
    <source>
        <dbReference type="ARBA" id="ARBA00022475"/>
    </source>
</evidence>
<dbReference type="InterPro" id="IPR022813">
    <property type="entry name" value="SecD/SecF_arch_bac"/>
</dbReference>
<dbReference type="Gene3D" id="1.20.1640.10">
    <property type="entry name" value="Multidrug efflux transporter AcrB transmembrane domain"/>
    <property type="match status" value="1"/>
</dbReference>
<dbReference type="eggNOG" id="COG0342">
    <property type="taxonomic scope" value="Bacteria"/>
</dbReference>
<name>A9B5U9_HERA2</name>
<feature type="region of interest" description="Disordered" evidence="10">
    <location>
        <begin position="192"/>
        <end position="223"/>
    </location>
</feature>
<dbReference type="InterPro" id="IPR048631">
    <property type="entry name" value="SecD_1st"/>
</dbReference>
<evidence type="ECO:0000256" key="2">
    <source>
        <dbReference type="ARBA" id="ARBA00022448"/>
    </source>
</evidence>
<keyword evidence="2 9" id="KW-0813">Transport</keyword>
<keyword evidence="8 9" id="KW-0472">Membrane</keyword>
<evidence type="ECO:0000256" key="6">
    <source>
        <dbReference type="ARBA" id="ARBA00022989"/>
    </source>
</evidence>
<feature type="transmembrane region" description="Helical" evidence="9">
    <location>
        <begin position="378"/>
        <end position="398"/>
    </location>
</feature>
<evidence type="ECO:0000256" key="7">
    <source>
        <dbReference type="ARBA" id="ARBA00023010"/>
    </source>
</evidence>
<dbReference type="Pfam" id="PF21760">
    <property type="entry name" value="SecD_1st"/>
    <property type="match status" value="1"/>
</dbReference>
<feature type="compositionally biased region" description="Low complexity" evidence="10">
    <location>
        <begin position="192"/>
        <end position="218"/>
    </location>
</feature>
<evidence type="ECO:0000256" key="9">
    <source>
        <dbReference type="HAMAP-Rule" id="MF_01463"/>
    </source>
</evidence>
<dbReference type="InterPro" id="IPR048634">
    <property type="entry name" value="SecD_SecF_C"/>
</dbReference>
<dbReference type="GO" id="GO:0006605">
    <property type="term" value="P:protein targeting"/>
    <property type="evidence" value="ECO:0007669"/>
    <property type="project" value="UniProtKB-UniRule"/>
</dbReference>
<keyword evidence="7 9" id="KW-0811">Translocation</keyword>
<gene>
    <name evidence="9" type="primary">secD</name>
    <name evidence="14" type="ordered locus">Haur_3104</name>
</gene>
<dbReference type="PRINTS" id="PR00702">
    <property type="entry name" value="ACRIFLAVINRP"/>
</dbReference>
<evidence type="ECO:0000259" key="11">
    <source>
        <dbReference type="Pfam" id="PF02355"/>
    </source>
</evidence>
<dbReference type="HAMAP" id="MF_01463_B">
    <property type="entry name" value="SecD_B"/>
    <property type="match status" value="1"/>
</dbReference>
<evidence type="ECO:0000259" key="12">
    <source>
        <dbReference type="Pfam" id="PF21760"/>
    </source>
</evidence>
<proteinExistence type="inferred from homology"/>
<accession>A9B5U9</accession>
<comment type="function">
    <text evidence="9">Part of the Sec protein translocase complex. Interacts with the SecYEG preprotein conducting channel. SecDF uses the proton motive force (PMF) to complete protein translocation after the ATP-dependent function of SecA.</text>
</comment>
<dbReference type="Proteomes" id="UP000000787">
    <property type="component" value="Chromosome"/>
</dbReference>
<dbReference type="GO" id="GO:0005886">
    <property type="term" value="C:plasma membrane"/>
    <property type="evidence" value="ECO:0007669"/>
    <property type="project" value="UniProtKB-SubCell"/>
</dbReference>
<keyword evidence="6 9" id="KW-1133">Transmembrane helix</keyword>
<protein>
    <recommendedName>
        <fullName evidence="9">Protein translocase subunit SecD</fullName>
    </recommendedName>
</protein>
<dbReference type="HOGENOM" id="CLU_007894_4_2_0"/>
<dbReference type="GO" id="GO:0043952">
    <property type="term" value="P:protein transport by the Sec complex"/>
    <property type="evidence" value="ECO:0007669"/>
    <property type="project" value="UniProtKB-UniRule"/>
</dbReference>
<dbReference type="SUPFAM" id="SSF82866">
    <property type="entry name" value="Multidrug efflux transporter AcrB transmembrane domain"/>
    <property type="match status" value="1"/>
</dbReference>
<evidence type="ECO:0000259" key="13">
    <source>
        <dbReference type="Pfam" id="PF22599"/>
    </source>
</evidence>
<comment type="subunit">
    <text evidence="9">Forms a complex with SecF. Part of the essential Sec protein translocation apparatus which comprises SecA, SecYEG and auxiliary proteins SecDF. Other proteins may also be involved.</text>
</comment>
<feature type="transmembrane region" description="Helical" evidence="9">
    <location>
        <begin position="461"/>
        <end position="480"/>
    </location>
</feature>
<comment type="similarity">
    <text evidence="9">Belongs to the SecD/SecF family. SecD subfamily.</text>
</comment>
<dbReference type="InterPro" id="IPR005791">
    <property type="entry name" value="SecD"/>
</dbReference>
<feature type="transmembrane region" description="Helical" evidence="9">
    <location>
        <begin position="404"/>
        <end position="426"/>
    </location>
</feature>
<dbReference type="InParanoid" id="A9B5U9"/>
<keyword evidence="5 9" id="KW-0653">Protein transport</keyword>
<organism evidence="14 15">
    <name type="scientific">Herpetosiphon aurantiacus (strain ATCC 23779 / DSM 785 / 114-95)</name>
    <dbReference type="NCBI Taxonomy" id="316274"/>
    <lineage>
        <taxon>Bacteria</taxon>
        <taxon>Bacillati</taxon>
        <taxon>Chloroflexota</taxon>
        <taxon>Chloroflexia</taxon>
        <taxon>Herpetosiphonales</taxon>
        <taxon>Herpetosiphonaceae</taxon>
        <taxon>Herpetosiphon</taxon>
    </lineage>
</organism>
<dbReference type="STRING" id="316274.Haur_3104"/>
<keyword evidence="15" id="KW-1185">Reference proteome</keyword>
<keyword evidence="3 9" id="KW-1003">Cell membrane</keyword>
<dbReference type="InterPro" id="IPR054384">
    <property type="entry name" value="SecDF_P1_head"/>
</dbReference>
<dbReference type="Pfam" id="PF22599">
    <property type="entry name" value="SecDF_P1_head"/>
    <property type="match status" value="1"/>
</dbReference>
<reference evidence="14 15" key="1">
    <citation type="journal article" date="2011" name="Stand. Genomic Sci.">
        <title>Complete genome sequence of the filamentous gliding predatory bacterium Herpetosiphon aurantiacus type strain (114-95(T)).</title>
        <authorList>
            <person name="Kiss H."/>
            <person name="Nett M."/>
            <person name="Domin N."/>
            <person name="Martin K."/>
            <person name="Maresca J.A."/>
            <person name="Copeland A."/>
            <person name="Lapidus A."/>
            <person name="Lucas S."/>
            <person name="Berry K.W."/>
            <person name="Glavina Del Rio T."/>
            <person name="Dalin E."/>
            <person name="Tice H."/>
            <person name="Pitluck S."/>
            <person name="Richardson P."/>
            <person name="Bruce D."/>
            <person name="Goodwin L."/>
            <person name="Han C."/>
            <person name="Detter J.C."/>
            <person name="Schmutz J."/>
            <person name="Brettin T."/>
            <person name="Land M."/>
            <person name="Hauser L."/>
            <person name="Kyrpides N.C."/>
            <person name="Ivanova N."/>
            <person name="Goker M."/>
            <person name="Woyke T."/>
            <person name="Klenk H.P."/>
            <person name="Bryant D.A."/>
        </authorList>
    </citation>
    <scope>NUCLEOTIDE SEQUENCE [LARGE SCALE GENOMIC DNA]</scope>
    <source>
        <strain evidence="15">ATCC 23779 / DSM 785 / 114-95</strain>
    </source>
</reference>
<evidence type="ECO:0000256" key="10">
    <source>
        <dbReference type="SAM" id="MobiDB-lite"/>
    </source>
</evidence>
<dbReference type="FunCoup" id="A9B5U9">
    <property type="interactions" value="141"/>
</dbReference>
<dbReference type="Gene3D" id="3.30.1360.200">
    <property type="match status" value="1"/>
</dbReference>
<keyword evidence="4 9" id="KW-0812">Transmembrane</keyword>
<dbReference type="GO" id="GO:0015450">
    <property type="term" value="F:protein-transporting ATPase activity"/>
    <property type="evidence" value="ECO:0007669"/>
    <property type="project" value="InterPro"/>
</dbReference>
<dbReference type="KEGG" id="hau:Haur_3104"/>
<feature type="domain" description="Protein export membrane protein SecD/SecF C-terminal" evidence="11">
    <location>
        <begin position="338"/>
        <end position="506"/>
    </location>
</feature>
<evidence type="ECO:0000256" key="5">
    <source>
        <dbReference type="ARBA" id="ARBA00022927"/>
    </source>
</evidence>
<feature type="transmembrane region" description="Helical" evidence="9">
    <location>
        <begin position="37"/>
        <end position="57"/>
    </location>
</feature>
<dbReference type="Gene3D" id="3.30.70.3400">
    <property type="match status" value="1"/>
</dbReference>
<dbReference type="InterPro" id="IPR001036">
    <property type="entry name" value="Acrflvin-R"/>
</dbReference>
<dbReference type="EMBL" id="CP000875">
    <property type="protein sequence ID" value="ABX05742.1"/>
    <property type="molecule type" value="Genomic_DNA"/>
</dbReference>
<evidence type="ECO:0000256" key="1">
    <source>
        <dbReference type="ARBA" id="ARBA00004651"/>
    </source>
</evidence>
<evidence type="ECO:0000313" key="14">
    <source>
        <dbReference type="EMBL" id="ABX05742.1"/>
    </source>
</evidence>
<feature type="transmembrane region" description="Helical" evidence="9">
    <location>
        <begin position="356"/>
        <end position="373"/>
    </location>
</feature>
<evidence type="ECO:0000313" key="15">
    <source>
        <dbReference type="Proteomes" id="UP000000787"/>
    </source>
</evidence>
<feature type="transmembrane region" description="Helical" evidence="9">
    <location>
        <begin position="486"/>
        <end position="505"/>
    </location>
</feature>
<dbReference type="NCBIfam" id="TIGR01129">
    <property type="entry name" value="secD"/>
    <property type="match status" value="1"/>
</dbReference>
<sequence>MRCCDGSFFRYLWVGCIPRHAHPSPNTEAAFVVRKQVISALVVTIVAVALATWIVFFPKSFQSLTGRDVSTHLGLDLQGGSQIFLRPADPNEADLAAKLENAAGVIERRVNGLGVSESVVQVVNSDSIVVELPGVKDPAAASEALKGAGNLEFIDPQGQYLPDGTEVCTTATPRYPITVQLPSSVTGTTGVTTTDSLSNTNPLSSTNNLTTTTPTTTTERPCESPYTTIARGSDLDTSQVALTTDQAGRPAVFFRFQTNSDSATQIASFTSQNIGRPMSIVVDNRVISSPQINGSLPGEGIITMGSTGTTVAEQNSQAQALQNQLKYGALPVTLIEDSNRSISATLGNDSIDASKIAGAIGLIAVMLFMLMYYRLPGLLADIALIVYTILSFAIYNLVPVTLTLPGIAGFILSIGLAVDANVLIFARIKEELHRGRSLERAVEDGFNHAWPSIRDSNASTLITSFILYVLGNGLGVSIIQGFALTLALGIIVSLFTAITVSRMLLRLTIDLGVSNPRWFGVNPEEDAAEVAALSSEQA</sequence>
<dbReference type="GO" id="GO:0065002">
    <property type="term" value="P:intracellular protein transmembrane transport"/>
    <property type="evidence" value="ECO:0007669"/>
    <property type="project" value="UniProtKB-UniRule"/>
</dbReference>
<dbReference type="PANTHER" id="PTHR30081">
    <property type="entry name" value="PROTEIN-EXPORT MEMBRANE PROTEIN SEC"/>
    <property type="match status" value="1"/>
</dbReference>
<dbReference type="NCBIfam" id="TIGR00916">
    <property type="entry name" value="2A0604s01"/>
    <property type="match status" value="1"/>
</dbReference>
<dbReference type="PANTHER" id="PTHR30081:SF1">
    <property type="entry name" value="PROTEIN TRANSLOCASE SUBUNIT SECD"/>
    <property type="match status" value="1"/>
</dbReference>
<comment type="subcellular location">
    <subcellularLocation>
        <location evidence="1 9">Cell membrane</location>
        <topology evidence="1 9">Multi-pass membrane protein</topology>
    </subcellularLocation>
</comment>
<evidence type="ECO:0000256" key="4">
    <source>
        <dbReference type="ARBA" id="ARBA00022692"/>
    </source>
</evidence>